<evidence type="ECO:0000256" key="4">
    <source>
        <dbReference type="ARBA" id="ARBA00022989"/>
    </source>
</evidence>
<keyword evidence="5 6" id="KW-0472">Membrane</keyword>
<reference evidence="7 8" key="1">
    <citation type="submission" date="2023-09" db="EMBL/GenBank/DDBJ databases">
        <authorList>
            <person name="Golyshina O.V."/>
            <person name="Lunev E.A."/>
            <person name="Bargiela R."/>
            <person name="Gaines M.C."/>
            <person name="Daum B."/>
            <person name="Bale N.J."/>
            <person name="Koenen M."/>
            <person name="Sinninghe Damst J.S."/>
            <person name="Yakimov M."/>
            <person name="Golyshin P.N."/>
        </authorList>
    </citation>
    <scope>NUCLEOTIDE SEQUENCE [LARGE SCALE GENOMIC DNA]</scope>
    <source>
        <strain evidence="7 8">M1</strain>
    </source>
</reference>
<dbReference type="Proteomes" id="UP001451606">
    <property type="component" value="Chromosome"/>
</dbReference>
<proteinExistence type="inferred from homology"/>
<dbReference type="GO" id="GO:0016020">
    <property type="term" value="C:membrane"/>
    <property type="evidence" value="ECO:0007669"/>
    <property type="project" value="UniProtKB-SubCell"/>
</dbReference>
<keyword evidence="4 6" id="KW-1133">Transmembrane helix</keyword>
<dbReference type="AlphaFoldDB" id="A0AAX4NG78"/>
<evidence type="ECO:0000313" key="8">
    <source>
        <dbReference type="Proteomes" id="UP001451606"/>
    </source>
</evidence>
<evidence type="ECO:0000256" key="2">
    <source>
        <dbReference type="ARBA" id="ARBA00009012"/>
    </source>
</evidence>
<accession>A0AAX4NG78</accession>
<dbReference type="InterPro" id="IPR002794">
    <property type="entry name" value="DUF92_TMEM19"/>
</dbReference>
<feature type="transmembrane region" description="Helical" evidence="6">
    <location>
        <begin position="33"/>
        <end position="65"/>
    </location>
</feature>
<feature type="transmembrane region" description="Helical" evidence="6">
    <location>
        <begin position="86"/>
        <end position="106"/>
    </location>
</feature>
<dbReference type="EMBL" id="CP133772">
    <property type="protein sequence ID" value="WYX99836.1"/>
    <property type="molecule type" value="Genomic_DNA"/>
</dbReference>
<gene>
    <name evidence="7" type="ORF">OXIME_000381</name>
</gene>
<protein>
    <submittedName>
        <fullName evidence="7">DUF92 domain-containing protein</fullName>
    </submittedName>
</protein>
<sequence>MFAFSIVLGLIILFIVSQILKVFDLKGSLAALVVGLIIVFFGSLQWLILLLIFAVVSHFATKAMFDMKKARKLQEGEHGERSTSNVLYAGIIGLAIACINFAHTLLNSAPFGYFELFAISFSVINSDTFASELGVVDKNVYMITTFKRTTPGVNGGVSLTGEAAAFFGALIIGVSYSILAFGTLRIVPIVFVTGMGFLGCQIDSILGALFENEGKMSKGQVNFFSAFVSVVVSALVLL</sequence>
<feature type="transmembrane region" description="Helical" evidence="6">
    <location>
        <begin position="163"/>
        <end position="182"/>
    </location>
</feature>
<organism evidence="7 8">
    <name type="scientific">Oxyplasma meridianum</name>
    <dbReference type="NCBI Taxonomy" id="3073602"/>
    <lineage>
        <taxon>Archaea</taxon>
        <taxon>Methanobacteriati</taxon>
        <taxon>Thermoplasmatota</taxon>
        <taxon>Thermoplasmata</taxon>
        <taxon>Thermoplasmatales</taxon>
        <taxon>Thermoplasmataceae</taxon>
        <taxon>Oxyplasma</taxon>
    </lineage>
</organism>
<keyword evidence="8" id="KW-1185">Reference proteome</keyword>
<dbReference type="KEGG" id="omr:OXIME_000381"/>
<evidence type="ECO:0000256" key="5">
    <source>
        <dbReference type="ARBA" id="ARBA00023136"/>
    </source>
</evidence>
<comment type="subcellular location">
    <subcellularLocation>
        <location evidence="1">Membrane</location>
        <topology evidence="1">Multi-pass membrane protein</topology>
    </subcellularLocation>
</comment>
<dbReference type="PANTHER" id="PTHR13353:SF5">
    <property type="entry name" value="TRANSMEMBRANE PROTEIN 19"/>
    <property type="match status" value="1"/>
</dbReference>
<feature type="transmembrane region" description="Helical" evidence="6">
    <location>
        <begin position="189"/>
        <end position="209"/>
    </location>
</feature>
<evidence type="ECO:0000256" key="3">
    <source>
        <dbReference type="ARBA" id="ARBA00022692"/>
    </source>
</evidence>
<evidence type="ECO:0000256" key="1">
    <source>
        <dbReference type="ARBA" id="ARBA00004141"/>
    </source>
</evidence>
<evidence type="ECO:0000256" key="6">
    <source>
        <dbReference type="SAM" id="Phobius"/>
    </source>
</evidence>
<evidence type="ECO:0000313" key="7">
    <source>
        <dbReference type="EMBL" id="WYX99836.1"/>
    </source>
</evidence>
<feature type="transmembrane region" description="Helical" evidence="6">
    <location>
        <begin position="221"/>
        <end position="237"/>
    </location>
</feature>
<dbReference type="PANTHER" id="PTHR13353">
    <property type="entry name" value="TRANSMEMBRANE PROTEIN 19"/>
    <property type="match status" value="1"/>
</dbReference>
<name>A0AAX4NG78_9ARCH</name>
<comment type="similarity">
    <text evidence="2">Belongs to the TMEM19 family.</text>
</comment>
<dbReference type="Pfam" id="PF01940">
    <property type="entry name" value="DUF92"/>
    <property type="match status" value="1"/>
</dbReference>
<keyword evidence="3 6" id="KW-0812">Transmembrane</keyword>